<feature type="region of interest" description="Disordered" evidence="1">
    <location>
        <begin position="1"/>
        <end position="25"/>
    </location>
</feature>
<name>M3CKB7_SPHMS</name>
<accession>M3CKB7</accession>
<evidence type="ECO:0000313" key="3">
    <source>
        <dbReference type="Proteomes" id="UP000016931"/>
    </source>
</evidence>
<gene>
    <name evidence="2" type="ORF">SEPMUDRAFT_115510</name>
</gene>
<evidence type="ECO:0000256" key="1">
    <source>
        <dbReference type="SAM" id="MobiDB-lite"/>
    </source>
</evidence>
<dbReference type="GeneID" id="27898308"/>
<proteinExistence type="predicted"/>
<dbReference type="HOGENOM" id="CLU_2185593_0_0_1"/>
<feature type="compositionally biased region" description="Polar residues" evidence="1">
    <location>
        <begin position="94"/>
        <end position="109"/>
    </location>
</feature>
<evidence type="ECO:0000313" key="2">
    <source>
        <dbReference type="EMBL" id="EMF14228.1"/>
    </source>
</evidence>
<keyword evidence="3" id="KW-1185">Reference proteome</keyword>
<dbReference type="RefSeq" id="XP_016762349.1">
    <property type="nucleotide sequence ID" value="XM_016901171.1"/>
</dbReference>
<feature type="region of interest" description="Disordered" evidence="1">
    <location>
        <begin position="62"/>
        <end position="109"/>
    </location>
</feature>
<sequence length="109" mass="11646">MAPAISKPASDAPQKPEESGTPYANLLKAQNRQPDAFDRAVMTWQAVTNGISKAGSSIAKLAKKAKNKRDGVPGESFPDPRLQGIGKPHENYDRTSTNESLQSLNGGLQ</sequence>
<dbReference type="OrthoDB" id="3643896at2759"/>
<reference evidence="2 3" key="1">
    <citation type="journal article" date="2012" name="PLoS Pathog.">
        <title>Diverse lifestyles and strategies of plant pathogenesis encoded in the genomes of eighteen Dothideomycetes fungi.</title>
        <authorList>
            <person name="Ohm R.A."/>
            <person name="Feau N."/>
            <person name="Henrissat B."/>
            <person name="Schoch C.L."/>
            <person name="Horwitz B.A."/>
            <person name="Barry K.W."/>
            <person name="Condon B.J."/>
            <person name="Copeland A.C."/>
            <person name="Dhillon B."/>
            <person name="Glaser F."/>
            <person name="Hesse C.N."/>
            <person name="Kosti I."/>
            <person name="LaButti K."/>
            <person name="Lindquist E.A."/>
            <person name="Lucas S."/>
            <person name="Salamov A.A."/>
            <person name="Bradshaw R.E."/>
            <person name="Ciuffetti L."/>
            <person name="Hamelin R.C."/>
            <person name="Kema G.H.J."/>
            <person name="Lawrence C."/>
            <person name="Scott J.A."/>
            <person name="Spatafora J.W."/>
            <person name="Turgeon B.G."/>
            <person name="de Wit P.J.G.M."/>
            <person name="Zhong S."/>
            <person name="Goodwin S.B."/>
            <person name="Grigoriev I.V."/>
        </authorList>
    </citation>
    <scope>NUCLEOTIDE SEQUENCE [LARGE SCALE GENOMIC DNA]</scope>
    <source>
        <strain evidence="2 3">SO2202</strain>
    </source>
</reference>
<dbReference type="EMBL" id="KB456262">
    <property type="protein sequence ID" value="EMF14228.1"/>
    <property type="molecule type" value="Genomic_DNA"/>
</dbReference>
<dbReference type="AlphaFoldDB" id="M3CKB7"/>
<dbReference type="Proteomes" id="UP000016931">
    <property type="component" value="Unassembled WGS sequence"/>
</dbReference>
<organism evidence="2 3">
    <name type="scientific">Sphaerulina musiva (strain SO2202)</name>
    <name type="common">Poplar stem canker fungus</name>
    <name type="synonym">Septoria musiva</name>
    <dbReference type="NCBI Taxonomy" id="692275"/>
    <lineage>
        <taxon>Eukaryota</taxon>
        <taxon>Fungi</taxon>
        <taxon>Dikarya</taxon>
        <taxon>Ascomycota</taxon>
        <taxon>Pezizomycotina</taxon>
        <taxon>Dothideomycetes</taxon>
        <taxon>Dothideomycetidae</taxon>
        <taxon>Mycosphaerellales</taxon>
        <taxon>Mycosphaerellaceae</taxon>
        <taxon>Sphaerulina</taxon>
    </lineage>
</organism>
<protein>
    <submittedName>
        <fullName evidence="2">Uncharacterized protein</fullName>
    </submittedName>
</protein>